<accession>A0A8J7CFJ9</accession>
<dbReference type="InterPro" id="IPR027304">
    <property type="entry name" value="Trigger_fact/SurA_dom_sf"/>
</dbReference>
<evidence type="ECO:0000259" key="15">
    <source>
        <dbReference type="PROSITE" id="PS50198"/>
    </source>
</evidence>
<keyword evidence="6" id="KW-1133">Transmembrane helix</keyword>
<dbReference type="Pfam" id="PF13624">
    <property type="entry name" value="SurA_N_3"/>
    <property type="match status" value="1"/>
</dbReference>
<keyword evidence="3" id="KW-1003">Cell membrane</keyword>
<dbReference type="SUPFAM" id="SSF54534">
    <property type="entry name" value="FKBP-like"/>
    <property type="match status" value="1"/>
</dbReference>
<keyword evidence="14 16" id="KW-0413">Isomerase</keyword>
<comment type="subcellular location">
    <subcellularLocation>
        <location evidence="1">Cell inner membrane</location>
        <topology evidence="1">Single-pass type II membrane protein</topology>
        <orientation evidence="1">Periplasmic side</orientation>
    </subcellularLocation>
</comment>
<evidence type="ECO:0000256" key="11">
    <source>
        <dbReference type="ARBA" id="ARBA00038408"/>
    </source>
</evidence>
<evidence type="ECO:0000313" key="16">
    <source>
        <dbReference type="EMBL" id="MBE1237954.1"/>
    </source>
</evidence>
<dbReference type="Pfam" id="PF13145">
    <property type="entry name" value="Rotamase_2"/>
    <property type="match status" value="1"/>
</dbReference>
<evidence type="ECO:0000256" key="1">
    <source>
        <dbReference type="ARBA" id="ARBA00004382"/>
    </source>
</evidence>
<keyword evidence="5" id="KW-0812">Transmembrane</keyword>
<proteinExistence type="inferred from homology"/>
<dbReference type="RefSeq" id="WP_192534969.1">
    <property type="nucleotide sequence ID" value="NZ_JACZHT010000009.1"/>
</dbReference>
<dbReference type="InterPro" id="IPR046357">
    <property type="entry name" value="PPIase_dom_sf"/>
</dbReference>
<keyword evidence="8" id="KW-0143">Chaperone</keyword>
<sequence>MLEAMRNASKTWLAKLLLAVLVLAFASWGITDYLSPSGRAPAITVGKVAYPDQMIRDQFVTQLNALRAQGLEMTTEQAVQAGLMDQVAVNIVRDLVYSQAIDLLGLRASDEIVRRSITMNPDFFGPEGRYDRGTLQNYLRQRGLSEGAFVENVRNQHAREYLLAPLAARVQYPDMGVRSYSTFLSERRAGEVLLVDAARLPAPKTSEASDADLRAIYERNIEAFTTPELRRASLLFVSGKDVEGEIEVTEADLRDFYDAHQDSFASPQRRKVRQSLFPSREQAEAARSAIAGGQRLEAATTGAGGSGPFLLGALSFADLPDSVARPVFSQPVGVVGDPLRSEMGWHLFLVESETPARQRSFDEAKADVRVAVVETRIPELMRERAMAIENELGGGASLEEAGALFKAPVISVVTDIQGRDRDGKPVTALPEDAGLLRDLFAMSEQDTGMLTEFDGGYYAISLTDVTPATPKPLEAVRDQVLALWAAETRVTRARALGEALLEKARAGESFARISRSSPETRDIAFGPASRLSVRPGAETSTNSVLETRGATPDSLPILDAVFETKPGEIALVQLPQGAALVRVSEVLPPDPTQARVERETVRSYLDGSFARDIARQFDESLARTVGYSISRDRLEKIVLQEF</sequence>
<dbReference type="InterPro" id="IPR052029">
    <property type="entry name" value="PpiD_chaperone"/>
</dbReference>
<comment type="similarity">
    <text evidence="11">Belongs to the PpiD chaperone family.</text>
</comment>
<evidence type="ECO:0000256" key="3">
    <source>
        <dbReference type="ARBA" id="ARBA00022475"/>
    </source>
</evidence>
<evidence type="ECO:0000256" key="9">
    <source>
        <dbReference type="ARBA" id="ARBA00030642"/>
    </source>
</evidence>
<feature type="domain" description="PpiC" evidence="15">
    <location>
        <begin position="227"/>
        <end position="352"/>
    </location>
</feature>
<keyword evidence="14" id="KW-0697">Rotamase</keyword>
<dbReference type="PANTHER" id="PTHR47529:SF1">
    <property type="entry name" value="PERIPLASMIC CHAPERONE PPID"/>
    <property type="match status" value="1"/>
</dbReference>
<evidence type="ECO:0000256" key="2">
    <source>
        <dbReference type="ARBA" id="ARBA00018370"/>
    </source>
</evidence>
<dbReference type="Proteomes" id="UP000631034">
    <property type="component" value="Unassembled WGS sequence"/>
</dbReference>
<dbReference type="GO" id="GO:0005886">
    <property type="term" value="C:plasma membrane"/>
    <property type="evidence" value="ECO:0007669"/>
    <property type="project" value="UniProtKB-SubCell"/>
</dbReference>
<evidence type="ECO:0000256" key="7">
    <source>
        <dbReference type="ARBA" id="ARBA00023136"/>
    </source>
</evidence>
<dbReference type="SUPFAM" id="SSF109998">
    <property type="entry name" value="Triger factor/SurA peptide-binding domain-like"/>
    <property type="match status" value="1"/>
</dbReference>
<dbReference type="InterPro" id="IPR000297">
    <property type="entry name" value="PPIase_PpiC"/>
</dbReference>
<dbReference type="PROSITE" id="PS50198">
    <property type="entry name" value="PPIC_PPIASE_2"/>
    <property type="match status" value="1"/>
</dbReference>
<dbReference type="Gene3D" id="3.10.50.40">
    <property type="match status" value="1"/>
</dbReference>
<keyword evidence="4" id="KW-0997">Cell inner membrane</keyword>
<evidence type="ECO:0000256" key="6">
    <source>
        <dbReference type="ARBA" id="ARBA00022989"/>
    </source>
</evidence>
<organism evidence="16 17">
    <name type="scientific">Phaeovibrio sulfidiphilus</name>
    <dbReference type="NCBI Taxonomy" id="1220600"/>
    <lineage>
        <taxon>Bacteria</taxon>
        <taxon>Pseudomonadati</taxon>
        <taxon>Pseudomonadota</taxon>
        <taxon>Alphaproteobacteria</taxon>
        <taxon>Rhodospirillales</taxon>
        <taxon>Rhodospirillaceae</taxon>
        <taxon>Phaeovibrio</taxon>
    </lineage>
</organism>
<keyword evidence="7" id="KW-0472">Membrane</keyword>
<gene>
    <name evidence="16" type="ORF">IHV25_09900</name>
</gene>
<evidence type="ECO:0000256" key="4">
    <source>
        <dbReference type="ARBA" id="ARBA00022519"/>
    </source>
</evidence>
<reference evidence="16" key="1">
    <citation type="submission" date="2020-10" db="EMBL/GenBank/DDBJ databases">
        <title>Genome sequence of the unusual species of purple photosynthetic bacteria, Phaeovibrio sulfidiphilus DSM 23193, type strain.</title>
        <authorList>
            <person name="Kyndt J.A."/>
            <person name="Meyer T.E."/>
        </authorList>
    </citation>
    <scope>NUCLEOTIDE SEQUENCE</scope>
    <source>
        <strain evidence="16">DSM 23193</strain>
    </source>
</reference>
<dbReference type="GO" id="GO:0003755">
    <property type="term" value="F:peptidyl-prolyl cis-trans isomerase activity"/>
    <property type="evidence" value="ECO:0007669"/>
    <property type="project" value="UniProtKB-KW"/>
</dbReference>
<evidence type="ECO:0000313" key="17">
    <source>
        <dbReference type="Proteomes" id="UP000631034"/>
    </source>
</evidence>
<comment type="caution">
    <text evidence="16">The sequence shown here is derived from an EMBL/GenBank/DDBJ whole genome shotgun (WGS) entry which is preliminary data.</text>
</comment>
<dbReference type="PANTHER" id="PTHR47529">
    <property type="entry name" value="PEPTIDYL-PROLYL CIS-TRANS ISOMERASE D"/>
    <property type="match status" value="1"/>
</dbReference>
<evidence type="ECO:0000256" key="8">
    <source>
        <dbReference type="ARBA" id="ARBA00023186"/>
    </source>
</evidence>
<protein>
    <recommendedName>
        <fullName evidence="2">Parvulin-like PPIase</fullName>
    </recommendedName>
    <alternativeName>
        <fullName evidence="9">Peptidyl-prolyl cis-trans isomerase plp</fullName>
    </alternativeName>
    <alternativeName>
        <fullName evidence="12">Periplasmic chaperone PpiD</fullName>
    </alternativeName>
    <alternativeName>
        <fullName evidence="13">Periplasmic folding chaperone</fullName>
    </alternativeName>
    <alternativeName>
        <fullName evidence="10">Rotamase plp</fullName>
    </alternativeName>
</protein>
<keyword evidence="17" id="KW-1185">Reference proteome</keyword>
<evidence type="ECO:0000256" key="10">
    <source>
        <dbReference type="ARBA" id="ARBA00031484"/>
    </source>
</evidence>
<dbReference type="EMBL" id="JACZHT010000009">
    <property type="protein sequence ID" value="MBE1237954.1"/>
    <property type="molecule type" value="Genomic_DNA"/>
</dbReference>
<evidence type="ECO:0000256" key="12">
    <source>
        <dbReference type="ARBA" id="ARBA00040743"/>
    </source>
</evidence>
<evidence type="ECO:0000256" key="14">
    <source>
        <dbReference type="PROSITE-ProRule" id="PRU00278"/>
    </source>
</evidence>
<evidence type="ECO:0000256" key="5">
    <source>
        <dbReference type="ARBA" id="ARBA00022692"/>
    </source>
</evidence>
<name>A0A8J7CFJ9_9PROT</name>
<dbReference type="AlphaFoldDB" id="A0A8J7CFJ9"/>
<evidence type="ECO:0000256" key="13">
    <source>
        <dbReference type="ARBA" id="ARBA00042775"/>
    </source>
</evidence>